<dbReference type="InterPro" id="IPR003773">
    <property type="entry name" value="Menaquinone_biosynth"/>
</dbReference>
<keyword evidence="2 3" id="KW-0456">Lyase</keyword>
<dbReference type="SUPFAM" id="SSF53850">
    <property type="entry name" value="Periplasmic binding protein-like II"/>
    <property type="match status" value="1"/>
</dbReference>
<dbReference type="UniPathway" id="UPA00079"/>
<evidence type="ECO:0000313" key="4">
    <source>
        <dbReference type="EMBL" id="ABL88601.1"/>
    </source>
</evidence>
<dbReference type="Gene3D" id="3.40.190.10">
    <property type="entry name" value="Periplasmic binding protein-like II"/>
    <property type="match status" value="2"/>
</dbReference>
<proteinExistence type="inferred from homology"/>
<dbReference type="Proteomes" id="UP000002595">
    <property type="component" value="Chromosome"/>
</dbReference>
<dbReference type="RefSeq" id="WP_011763176.1">
    <property type="nucleotide sequence ID" value="NC_008701.1"/>
</dbReference>
<accession>A1RUG9</accession>
<dbReference type="eggNOG" id="arCOG00654">
    <property type="taxonomic scope" value="Archaea"/>
</dbReference>
<dbReference type="KEGG" id="pis:Pisl_1444"/>
<comment type="caution">
    <text evidence="3">Lacks conserved residue(s) required for the propagation of feature annotation.</text>
</comment>
<comment type="function">
    <text evidence="3">Catalyzes the conversion of cyclic dehypoxanthine futalosine (cyclic DHFL) into 1,4-dihydroxy-6-naphthoate, a step in the biosynthesis of menaquinone (MK, vitamin K2).</text>
</comment>
<sequence length="267" mass="29427">MIKVAHSPDADDAYMFYGIASGAVKLPVPHVEFLADIETLNKLAVEELLDVSAISVHAYAYICNRYYIMRVGASMGEGYGPVVVARPGVDRPRHVAVPGRCTTAALLLKLAMPEVKAVEMPFDKILDAVIAGVVDAGVLIHEGQITYSRFGLKKLTDLGEWWLRETGLPTPLGVDVVKKSLGRELAEALTQALRESIRYADTHREEALKYAQRFSRGLTLEETARFVDMYVNAYTRDLGARGEKAINELLTRASERGLTPSCTPEYI</sequence>
<evidence type="ECO:0000256" key="1">
    <source>
        <dbReference type="ARBA" id="ARBA00022428"/>
    </source>
</evidence>
<protein>
    <recommendedName>
        <fullName evidence="3">1,4-dihydroxy-6-naphtoate synthase</fullName>
        <ecNumber evidence="3">4.1.99.29</ecNumber>
    </recommendedName>
    <alternativeName>
        <fullName evidence="3">Menaquinone biosynthetic enzyme MqnD</fullName>
    </alternativeName>
</protein>
<evidence type="ECO:0000256" key="3">
    <source>
        <dbReference type="HAMAP-Rule" id="MF_00996"/>
    </source>
</evidence>
<dbReference type="GeneID" id="4617210"/>
<dbReference type="GO" id="GO:0016830">
    <property type="term" value="F:carbon-carbon lyase activity"/>
    <property type="evidence" value="ECO:0007669"/>
    <property type="project" value="UniProtKB-UniRule"/>
</dbReference>
<dbReference type="HAMAP" id="MF_00996">
    <property type="entry name" value="MqnD"/>
    <property type="match status" value="1"/>
</dbReference>
<dbReference type="PANTHER" id="PTHR37167">
    <property type="entry name" value="1,4-DIHYDROXY-6-NAPHTOATE SYNTHASE"/>
    <property type="match status" value="1"/>
</dbReference>
<dbReference type="OrthoDB" id="49741at2157"/>
<evidence type="ECO:0000256" key="2">
    <source>
        <dbReference type="ARBA" id="ARBA00023239"/>
    </source>
</evidence>
<name>A1RUG9_PYRIL</name>
<dbReference type="AlphaFoldDB" id="A1RUG9"/>
<dbReference type="InterPro" id="IPR030869">
    <property type="entry name" value="MqnD"/>
</dbReference>
<feature type="binding site" evidence="3">
    <location>
        <begin position="103"/>
        <end position="104"/>
    </location>
    <ligand>
        <name>substrate</name>
    </ligand>
</feature>
<dbReference type="HOGENOM" id="CLU_070326_0_0_2"/>
<keyword evidence="1 3" id="KW-0474">Menaquinone biosynthesis</keyword>
<dbReference type="Pfam" id="PF02621">
    <property type="entry name" value="VitK2_biosynth"/>
    <property type="match status" value="1"/>
</dbReference>
<dbReference type="EMBL" id="CP000504">
    <property type="protein sequence ID" value="ABL88601.1"/>
    <property type="molecule type" value="Genomic_DNA"/>
</dbReference>
<dbReference type="STRING" id="384616.Pisl_1444"/>
<reference evidence="4" key="1">
    <citation type="submission" date="2006-12" db="EMBL/GenBank/DDBJ databases">
        <title>Complete sequence of Pyrobaculum islandicum DSM 4184.</title>
        <authorList>
            <person name="Copeland A."/>
            <person name="Lucas S."/>
            <person name="Lapidus A."/>
            <person name="Barry K."/>
            <person name="Detter J.C."/>
            <person name="Glavina del Rio T."/>
            <person name="Dalin E."/>
            <person name="Tice H."/>
            <person name="Pitluck S."/>
            <person name="Meincke L."/>
            <person name="Brettin T."/>
            <person name="Bruce D."/>
            <person name="Han C."/>
            <person name="Tapia R."/>
            <person name="Gilna P."/>
            <person name="Schmutz J."/>
            <person name="Larimer F."/>
            <person name="Land M."/>
            <person name="Hauser L."/>
            <person name="Kyrpides N."/>
            <person name="Mikhailova N."/>
            <person name="Cozen A.E."/>
            <person name="Fitz-Gibbon S.T."/>
            <person name="House C.H."/>
            <person name="Saltikov C."/>
            <person name="Lowe T."/>
            <person name="Richardson P."/>
        </authorList>
    </citation>
    <scope>NUCLEOTIDE SEQUENCE [LARGE SCALE GENOMIC DNA]</scope>
    <source>
        <strain evidence="4">DSM 4184</strain>
    </source>
</reference>
<organism evidence="4 5">
    <name type="scientific">Pyrobaculum islandicum (strain DSM 4184 / JCM 9189 / GEO3)</name>
    <dbReference type="NCBI Taxonomy" id="384616"/>
    <lineage>
        <taxon>Archaea</taxon>
        <taxon>Thermoproteota</taxon>
        <taxon>Thermoprotei</taxon>
        <taxon>Thermoproteales</taxon>
        <taxon>Thermoproteaceae</taxon>
        <taxon>Pyrobaculum</taxon>
    </lineage>
</organism>
<comment type="catalytic activity">
    <reaction evidence="3">
        <text>cyclic dehypoxanthinylfutalosinate = 1,4-dihydroxy-6-naphthoate + dihydroxyacetone</text>
        <dbReference type="Rhea" id="RHEA:33087"/>
        <dbReference type="ChEBI" id="CHEBI:16016"/>
        <dbReference type="ChEBI" id="CHEBI:64254"/>
        <dbReference type="ChEBI" id="CHEBI:64270"/>
        <dbReference type="EC" id="4.1.99.29"/>
    </reaction>
</comment>
<dbReference type="EC" id="4.1.99.29" evidence="3"/>
<dbReference type="GO" id="GO:0009234">
    <property type="term" value="P:menaquinone biosynthetic process"/>
    <property type="evidence" value="ECO:0007669"/>
    <property type="project" value="UniProtKB-UniRule"/>
</dbReference>
<keyword evidence="5" id="KW-1185">Reference proteome</keyword>
<dbReference type="PANTHER" id="PTHR37167:SF1">
    <property type="entry name" value="1,4-DIHYDROXY-6-NAPHTOATE SYNTHASE"/>
    <property type="match status" value="1"/>
</dbReference>
<comment type="pathway">
    <text evidence="3">Quinol/quinone metabolism; menaquinone biosynthesis.</text>
</comment>
<feature type="active site" description="Proton acceptor" evidence="3">
    <location>
        <position position="141"/>
    </location>
</feature>
<gene>
    <name evidence="3" type="primary">mqnD</name>
    <name evidence="4" type="ordered locus">Pisl_1444</name>
</gene>
<evidence type="ECO:0000313" key="5">
    <source>
        <dbReference type="Proteomes" id="UP000002595"/>
    </source>
</evidence>
<comment type="similarity">
    <text evidence="3">Belongs to the MqnA/MqnD family. MqnD subfamily.</text>
</comment>